<dbReference type="PIRSF" id="PIRSF028754">
    <property type="entry name" value="UCP028754"/>
    <property type="match status" value="1"/>
</dbReference>
<dbReference type="InterPro" id="IPR038389">
    <property type="entry name" value="PSMG2_sf"/>
</dbReference>
<dbReference type="RefSeq" id="WP_141784646.1">
    <property type="nucleotide sequence ID" value="NZ_BAAAIK010000002.1"/>
</dbReference>
<dbReference type="SUPFAM" id="SSF159659">
    <property type="entry name" value="Cgl1923-like"/>
    <property type="match status" value="1"/>
</dbReference>
<evidence type="ECO:0000313" key="2">
    <source>
        <dbReference type="Proteomes" id="UP000319516"/>
    </source>
</evidence>
<accession>A0A542YR02</accession>
<dbReference type="InterPro" id="IPR008492">
    <property type="entry name" value="Rv2714-like"/>
</dbReference>
<proteinExistence type="predicted"/>
<dbReference type="AlphaFoldDB" id="A0A542YR02"/>
<protein>
    <submittedName>
        <fullName evidence="1">PAC2 family protein</fullName>
    </submittedName>
</protein>
<dbReference type="Proteomes" id="UP000319516">
    <property type="component" value="Unassembled WGS sequence"/>
</dbReference>
<dbReference type="Pfam" id="PF09754">
    <property type="entry name" value="PAC2"/>
    <property type="match status" value="1"/>
</dbReference>
<organism evidence="1 2">
    <name type="scientific">Ornithinicoccus hortensis</name>
    <dbReference type="NCBI Taxonomy" id="82346"/>
    <lineage>
        <taxon>Bacteria</taxon>
        <taxon>Bacillati</taxon>
        <taxon>Actinomycetota</taxon>
        <taxon>Actinomycetes</taxon>
        <taxon>Micrococcales</taxon>
        <taxon>Intrasporangiaceae</taxon>
        <taxon>Ornithinicoccus</taxon>
    </lineage>
</organism>
<sequence>MTERSPLFQLTDEAARQPMHAPHLIVSLEGFMDAGLVSEQVADHLLEALEHEVVATFDVDQLVDYRGRRPVMTFDSDHWDDYEAPSLLLYRMQDHAGQDFLLLHGSEPDYRWEGFVKAVRQLCLAFGVRRMTTAHGVPMAVPHTRPVGMTRFGSDPEVVGLQEAVFGRVQVPASAESLLHLRLGEAGLETFGIAVHVPHYLAQARFGDAAVAALDTLLVHSGLQVPTADLVEAASLNRVDITKEVAGSTEVTEVVEALEQRYDRFLEGQRRRSLLASEAADLPSAEEIGAEFEEFLRETTSPDAEGDPDGPAD</sequence>
<dbReference type="InterPro" id="IPR019151">
    <property type="entry name" value="Proteasome_assmbl_chaperone_2"/>
</dbReference>
<dbReference type="Gene3D" id="1.10.287.100">
    <property type="match status" value="1"/>
</dbReference>
<dbReference type="EMBL" id="VFOP01000001">
    <property type="protein sequence ID" value="TQL50520.1"/>
    <property type="molecule type" value="Genomic_DNA"/>
</dbReference>
<evidence type="ECO:0000313" key="1">
    <source>
        <dbReference type="EMBL" id="TQL50520.1"/>
    </source>
</evidence>
<dbReference type="OrthoDB" id="3733464at2"/>
<dbReference type="Gene3D" id="3.40.50.10900">
    <property type="entry name" value="PAC-like subunit"/>
    <property type="match status" value="1"/>
</dbReference>
<reference evidence="1 2" key="1">
    <citation type="submission" date="2019-06" db="EMBL/GenBank/DDBJ databases">
        <title>Sequencing the genomes of 1000 actinobacteria strains.</title>
        <authorList>
            <person name="Klenk H.-P."/>
        </authorList>
    </citation>
    <scope>NUCLEOTIDE SEQUENCE [LARGE SCALE GENOMIC DNA]</scope>
    <source>
        <strain evidence="1 2">DSM 12335</strain>
    </source>
</reference>
<name>A0A542YR02_9MICO</name>
<comment type="caution">
    <text evidence="1">The sequence shown here is derived from an EMBL/GenBank/DDBJ whole genome shotgun (WGS) entry which is preliminary data.</text>
</comment>
<gene>
    <name evidence="1" type="ORF">FB467_1631</name>
</gene>
<keyword evidence="2" id="KW-1185">Reference proteome</keyword>